<gene>
    <name evidence="1" type="ORF">EZS27_014989</name>
</gene>
<organism evidence="1">
    <name type="scientific">termite gut metagenome</name>
    <dbReference type="NCBI Taxonomy" id="433724"/>
    <lineage>
        <taxon>unclassified sequences</taxon>
        <taxon>metagenomes</taxon>
        <taxon>organismal metagenomes</taxon>
    </lineage>
</organism>
<reference evidence="1" key="1">
    <citation type="submission" date="2019-03" db="EMBL/GenBank/DDBJ databases">
        <title>Single cell metagenomics reveals metabolic interactions within the superorganism composed of flagellate Streblomastix strix and complex community of Bacteroidetes bacteria on its surface.</title>
        <authorList>
            <person name="Treitli S.C."/>
            <person name="Kolisko M."/>
            <person name="Husnik F."/>
            <person name="Keeling P."/>
            <person name="Hampl V."/>
        </authorList>
    </citation>
    <scope>NUCLEOTIDE SEQUENCE</scope>
    <source>
        <strain evidence="1">STM</strain>
    </source>
</reference>
<name>A0A5J4RTG9_9ZZZZ</name>
<dbReference type="EMBL" id="SNRY01000751">
    <property type="protein sequence ID" value="KAA6336878.1"/>
    <property type="molecule type" value="Genomic_DNA"/>
</dbReference>
<sequence>MPFKARKGRATTTRPFLFTEITFLSSALRIDNSINLLGVNVLSTFVIR</sequence>
<proteinExistence type="predicted"/>
<evidence type="ECO:0000313" key="1">
    <source>
        <dbReference type="EMBL" id="KAA6336878.1"/>
    </source>
</evidence>
<protein>
    <submittedName>
        <fullName evidence="1">Uncharacterized protein</fullName>
    </submittedName>
</protein>
<accession>A0A5J4RTG9</accession>
<comment type="caution">
    <text evidence="1">The sequence shown here is derived from an EMBL/GenBank/DDBJ whole genome shotgun (WGS) entry which is preliminary data.</text>
</comment>
<dbReference type="AlphaFoldDB" id="A0A5J4RTG9"/>